<name>A0ACC5XBS5_PANGG</name>
<dbReference type="EMBL" id="CM040471">
    <property type="protein sequence ID" value="MCI4388707.1"/>
    <property type="molecule type" value="Genomic_DNA"/>
</dbReference>
<protein>
    <submittedName>
        <fullName evidence="1">Uncharacterized protein</fullName>
    </submittedName>
</protein>
<reference evidence="1 2" key="1">
    <citation type="journal article" date="2022" name="bioRxiv">
        <title>An ancient truncated duplication of the anti-Mullerian hormone receptor type 2 gene is a potential conserved master sex determinant in the Pangasiidae catfish family.</title>
        <authorList>
            <person name="Wen M."/>
            <person name="Pan Q."/>
            <person name="Jouanno E."/>
            <person name="Montfort J."/>
            <person name="Zahm M."/>
            <person name="Cabau C."/>
            <person name="Klopp C."/>
            <person name="Iampietro C."/>
            <person name="Roques C."/>
            <person name="Bouchez O."/>
            <person name="Castinel A."/>
            <person name="Donnadieu C."/>
            <person name="Parrinello H."/>
            <person name="Poncet C."/>
            <person name="Belmonte E."/>
            <person name="Gautier V."/>
            <person name="Avarre J.-C."/>
            <person name="Dugue R."/>
            <person name="Gustiano R."/>
            <person name="Ha T.T.T."/>
            <person name="Campet M."/>
            <person name="Sriphairoj K."/>
            <person name="Ribolli J."/>
            <person name="de Almeida F.L."/>
            <person name="Desvignes T."/>
            <person name="Postlethwait J.H."/>
            <person name="Bucao C.F."/>
            <person name="Robinson-Rechavi M."/>
            <person name="Bobe J."/>
            <person name="Herpin A."/>
            <person name="Guiguen Y."/>
        </authorList>
    </citation>
    <scope>NUCLEOTIDE SEQUENCE [LARGE SCALE GENOMIC DNA]</scope>
    <source>
        <tissue evidence="1">Fin clip</tissue>
    </source>
</reference>
<gene>
    <name evidence="1" type="ORF">PGIGA_G00089020</name>
</gene>
<evidence type="ECO:0000313" key="1">
    <source>
        <dbReference type="EMBL" id="MCI4388707.1"/>
    </source>
</evidence>
<evidence type="ECO:0000313" key="2">
    <source>
        <dbReference type="Proteomes" id="UP000829447"/>
    </source>
</evidence>
<organism evidence="1 2">
    <name type="scientific">Pangasianodon gigas</name>
    <name type="common">Mekong giant catfish</name>
    <name type="synonym">Pangasius gigas</name>
    <dbReference type="NCBI Taxonomy" id="30993"/>
    <lineage>
        <taxon>Eukaryota</taxon>
        <taxon>Metazoa</taxon>
        <taxon>Chordata</taxon>
        <taxon>Craniata</taxon>
        <taxon>Vertebrata</taxon>
        <taxon>Euteleostomi</taxon>
        <taxon>Actinopterygii</taxon>
        <taxon>Neopterygii</taxon>
        <taxon>Teleostei</taxon>
        <taxon>Ostariophysi</taxon>
        <taxon>Siluriformes</taxon>
        <taxon>Pangasiidae</taxon>
        <taxon>Pangasianodon</taxon>
    </lineage>
</organism>
<keyword evidence="2" id="KW-1185">Reference proteome</keyword>
<dbReference type="Proteomes" id="UP000829447">
    <property type="component" value="Linkage Group LG18"/>
</dbReference>
<proteinExistence type="predicted"/>
<accession>A0ACC5XBS5</accession>
<sequence>MNSLPPAPPPPPPPPPRSPCDRARETPLNAKAEDVMTEKGVVSGEYCFGPGLHSRLLQWTLIQVAWMHLDVCHACSGWYASVFGIARLCSQ</sequence>
<comment type="caution">
    <text evidence="1">The sequence shown here is derived from an EMBL/GenBank/DDBJ whole genome shotgun (WGS) entry which is preliminary data.</text>
</comment>